<dbReference type="InterPro" id="IPR009019">
    <property type="entry name" value="KH_sf_prok-type"/>
</dbReference>
<feature type="domain" description="KH type-2" evidence="13">
    <location>
        <begin position="450"/>
        <end position="527"/>
    </location>
</feature>
<keyword evidence="7" id="KW-0238">DNA-binding</keyword>
<feature type="compositionally biased region" description="Basic residues" evidence="12">
    <location>
        <begin position="48"/>
        <end position="62"/>
    </location>
</feature>
<dbReference type="InterPro" id="IPR006073">
    <property type="entry name" value="GTP-bd"/>
</dbReference>
<dbReference type="GO" id="GO:0003677">
    <property type="term" value="F:DNA binding"/>
    <property type="evidence" value="ECO:0007669"/>
    <property type="project" value="UniProtKB-KW"/>
</dbReference>
<dbReference type="InterPro" id="IPR015946">
    <property type="entry name" value="KH_dom-like_a/b"/>
</dbReference>
<dbReference type="Gene3D" id="3.30.300.20">
    <property type="match status" value="1"/>
</dbReference>
<feature type="compositionally biased region" description="Basic residues" evidence="12">
    <location>
        <begin position="979"/>
        <end position="992"/>
    </location>
</feature>
<dbReference type="GO" id="GO:0043024">
    <property type="term" value="F:ribosomal small subunit binding"/>
    <property type="evidence" value="ECO:0007669"/>
    <property type="project" value="TreeGrafter"/>
</dbReference>
<dbReference type="SUPFAM" id="SSF47113">
    <property type="entry name" value="Histone-fold"/>
    <property type="match status" value="1"/>
</dbReference>
<comment type="similarity">
    <text evidence="4">Belongs to the histone H3 family.</text>
</comment>
<dbReference type="InterPro" id="IPR030388">
    <property type="entry name" value="G_ERA_dom"/>
</dbReference>
<comment type="subcellular location">
    <subcellularLocation>
        <location evidence="1">Nucleus</location>
    </subcellularLocation>
</comment>
<dbReference type="InterPro" id="IPR004044">
    <property type="entry name" value="KH_dom_type_2"/>
</dbReference>
<dbReference type="Pfam" id="PF01926">
    <property type="entry name" value="MMR_HSR1"/>
    <property type="match status" value="1"/>
</dbReference>
<dbReference type="GO" id="GO:0019843">
    <property type="term" value="F:rRNA binding"/>
    <property type="evidence" value="ECO:0007669"/>
    <property type="project" value="TreeGrafter"/>
</dbReference>
<organism evidence="16 17">
    <name type="scientific">Peronospora belbahrii</name>
    <dbReference type="NCBI Taxonomy" id="622444"/>
    <lineage>
        <taxon>Eukaryota</taxon>
        <taxon>Sar</taxon>
        <taxon>Stramenopiles</taxon>
        <taxon>Oomycota</taxon>
        <taxon>Peronosporomycetes</taxon>
        <taxon>Peronosporales</taxon>
        <taxon>Peronosporaceae</taxon>
        <taxon>Peronospora</taxon>
    </lineage>
</organism>
<keyword evidence="8 11" id="KW-0342">GTP-binding</keyword>
<dbReference type="NCBIfam" id="TIGR00436">
    <property type="entry name" value="era"/>
    <property type="match status" value="1"/>
</dbReference>
<dbReference type="SMART" id="SM00428">
    <property type="entry name" value="H3"/>
    <property type="match status" value="1"/>
</dbReference>
<feature type="domain" description="SGS" evidence="14">
    <location>
        <begin position="799"/>
        <end position="890"/>
    </location>
</feature>
<evidence type="ECO:0000256" key="5">
    <source>
        <dbReference type="ARBA" id="ARBA00022741"/>
    </source>
</evidence>
<evidence type="ECO:0000256" key="12">
    <source>
        <dbReference type="SAM" id="MobiDB-lite"/>
    </source>
</evidence>
<evidence type="ECO:0000256" key="11">
    <source>
        <dbReference type="RuleBase" id="RU003761"/>
    </source>
</evidence>
<dbReference type="InterPro" id="IPR007699">
    <property type="entry name" value="SGS_dom"/>
</dbReference>
<feature type="compositionally biased region" description="Basic and acidic residues" evidence="12">
    <location>
        <begin position="166"/>
        <end position="175"/>
    </location>
</feature>
<dbReference type="InterPro" id="IPR009072">
    <property type="entry name" value="Histone-fold"/>
</dbReference>
<feature type="region of interest" description="Disordered" evidence="12">
    <location>
        <begin position="945"/>
        <end position="1009"/>
    </location>
</feature>
<comment type="similarity">
    <text evidence="3">Belongs to the SGT1 family.</text>
</comment>
<evidence type="ECO:0000256" key="8">
    <source>
        <dbReference type="ARBA" id="ARBA00023134"/>
    </source>
</evidence>
<evidence type="ECO:0000256" key="9">
    <source>
        <dbReference type="ARBA" id="ARBA00023242"/>
    </source>
</evidence>
<evidence type="ECO:0000256" key="4">
    <source>
        <dbReference type="ARBA" id="ARBA00010343"/>
    </source>
</evidence>
<evidence type="ECO:0000259" key="15">
    <source>
        <dbReference type="PROSITE" id="PS51203"/>
    </source>
</evidence>
<dbReference type="GO" id="GO:0000786">
    <property type="term" value="C:nucleosome"/>
    <property type="evidence" value="ECO:0007669"/>
    <property type="project" value="InterPro"/>
</dbReference>
<dbReference type="EMBL" id="CAKKTJ010000330">
    <property type="protein sequence ID" value="CAH0481819.1"/>
    <property type="molecule type" value="Genomic_DNA"/>
</dbReference>
<dbReference type="InterPro" id="IPR005662">
    <property type="entry name" value="GTPase_Era-like"/>
</dbReference>
<dbReference type="Pfam" id="PF04969">
    <property type="entry name" value="CS"/>
    <property type="match status" value="1"/>
</dbReference>
<dbReference type="HAMAP" id="MF_00367">
    <property type="entry name" value="GTPase_Era"/>
    <property type="match status" value="1"/>
</dbReference>
<dbReference type="GO" id="GO:0000028">
    <property type="term" value="P:ribosomal small subunit assembly"/>
    <property type="evidence" value="ECO:0007669"/>
    <property type="project" value="TreeGrafter"/>
</dbReference>
<dbReference type="Gene3D" id="2.60.40.790">
    <property type="match status" value="1"/>
</dbReference>
<evidence type="ECO:0000256" key="7">
    <source>
        <dbReference type="ARBA" id="ARBA00023125"/>
    </source>
</evidence>
<keyword evidence="6 10" id="KW-0694">RNA-binding</keyword>
<dbReference type="CDD" id="cd06463">
    <property type="entry name" value="p23_like"/>
    <property type="match status" value="1"/>
</dbReference>
<dbReference type="GO" id="GO:0030527">
    <property type="term" value="F:structural constituent of chromatin"/>
    <property type="evidence" value="ECO:0007669"/>
    <property type="project" value="InterPro"/>
</dbReference>
<dbReference type="Proteomes" id="UP001160483">
    <property type="component" value="Unassembled WGS sequence"/>
</dbReference>
<reference evidence="16" key="1">
    <citation type="submission" date="2021-11" db="EMBL/GenBank/DDBJ databases">
        <authorList>
            <person name="Islam A."/>
            <person name="Islam S."/>
            <person name="Flora M.S."/>
            <person name="Rahman M."/>
            <person name="Ziaur R.M."/>
            <person name="Epstein J.H."/>
            <person name="Hassan M."/>
            <person name="Klassen M."/>
            <person name="Woodard K."/>
            <person name="Webb A."/>
            <person name="Webby R.J."/>
            <person name="El Zowalaty M.E."/>
        </authorList>
    </citation>
    <scope>NUCLEOTIDE SEQUENCE</scope>
    <source>
        <strain evidence="16">Pbs3</strain>
    </source>
</reference>
<dbReference type="GO" id="GO:0005525">
    <property type="term" value="F:GTP binding"/>
    <property type="evidence" value="ECO:0007669"/>
    <property type="project" value="UniProtKB-KW"/>
</dbReference>
<comment type="caution">
    <text evidence="16">The sequence shown here is derived from an EMBL/GenBank/DDBJ whole genome shotgun (WGS) entry which is preliminary data.</text>
</comment>
<dbReference type="Gene3D" id="1.10.20.10">
    <property type="entry name" value="Histone, subunit A"/>
    <property type="match status" value="1"/>
</dbReference>
<dbReference type="CDD" id="cd04163">
    <property type="entry name" value="Era"/>
    <property type="match status" value="1"/>
</dbReference>
<dbReference type="SUPFAM" id="SSF48452">
    <property type="entry name" value="TPR-like"/>
    <property type="match status" value="1"/>
</dbReference>
<dbReference type="InterPro" id="IPR019734">
    <property type="entry name" value="TPR_rpt"/>
</dbReference>
<proteinExistence type="inferred from homology"/>
<dbReference type="PROSITE" id="PS51203">
    <property type="entry name" value="CS"/>
    <property type="match status" value="1"/>
</dbReference>
<dbReference type="GO" id="GO:0005634">
    <property type="term" value="C:nucleus"/>
    <property type="evidence" value="ECO:0007669"/>
    <property type="project" value="UniProtKB-SubCell"/>
</dbReference>
<feature type="compositionally biased region" description="Low complexity" evidence="12">
    <location>
        <begin position="904"/>
        <end position="920"/>
    </location>
</feature>
<dbReference type="SUPFAM" id="SSF49764">
    <property type="entry name" value="HSP20-like chaperones"/>
    <property type="match status" value="1"/>
</dbReference>
<dbReference type="InterPro" id="IPR011990">
    <property type="entry name" value="TPR-like_helical_dom_sf"/>
</dbReference>
<evidence type="ECO:0000256" key="3">
    <source>
        <dbReference type="ARBA" id="ARBA00008509"/>
    </source>
</evidence>
<dbReference type="InterPro" id="IPR007125">
    <property type="entry name" value="H2A/H2B/H3"/>
</dbReference>
<dbReference type="InterPro" id="IPR007052">
    <property type="entry name" value="CS_dom"/>
</dbReference>
<evidence type="ECO:0000313" key="17">
    <source>
        <dbReference type="Proteomes" id="UP001160483"/>
    </source>
</evidence>
<dbReference type="PANTHER" id="PTHR42698">
    <property type="entry name" value="GTPASE ERA"/>
    <property type="match status" value="1"/>
</dbReference>
<dbReference type="Pfam" id="PF05002">
    <property type="entry name" value="SGS"/>
    <property type="match status" value="1"/>
</dbReference>
<dbReference type="PROSITE" id="PS51048">
    <property type="entry name" value="SGS"/>
    <property type="match status" value="1"/>
</dbReference>
<dbReference type="Gene3D" id="1.25.40.10">
    <property type="entry name" value="Tetratricopeptide repeat domain"/>
    <property type="match status" value="1"/>
</dbReference>
<feature type="region of interest" description="Disordered" evidence="12">
    <location>
        <begin position="903"/>
        <end position="932"/>
    </location>
</feature>
<dbReference type="InterPro" id="IPR008978">
    <property type="entry name" value="HSP20-like_chaperone"/>
</dbReference>
<feature type="region of interest" description="Disordered" evidence="12">
    <location>
        <begin position="106"/>
        <end position="175"/>
    </location>
</feature>
<dbReference type="Pfam" id="PF00125">
    <property type="entry name" value="Histone"/>
    <property type="match status" value="1"/>
</dbReference>
<evidence type="ECO:0000259" key="14">
    <source>
        <dbReference type="PROSITE" id="PS51048"/>
    </source>
</evidence>
<dbReference type="InterPro" id="IPR027417">
    <property type="entry name" value="P-loop_NTPase"/>
</dbReference>
<dbReference type="CDD" id="cd22911">
    <property type="entry name" value="HFD_H3"/>
    <property type="match status" value="1"/>
</dbReference>
<dbReference type="Pfam" id="PF07650">
    <property type="entry name" value="KH_2"/>
    <property type="match status" value="1"/>
</dbReference>
<feature type="domain" description="CS" evidence="15">
    <location>
        <begin position="687"/>
        <end position="777"/>
    </location>
</feature>
<dbReference type="InterPro" id="IPR000164">
    <property type="entry name" value="Histone_H3/CENP-A"/>
</dbReference>
<dbReference type="CDD" id="cd22534">
    <property type="entry name" value="KH-II_Era"/>
    <property type="match status" value="1"/>
</dbReference>
<sequence length="1124" mass="127147">MKLLFRRVVLAHALPQTDILVATYRSKRSQAKREASRVASGLSVDDKKKKKQKDKRRPLCKSKRCEAPPRIEAPPRPTLQEIEQKWAKMRARTTLVPPAVVPARTRKDIENKRRMRRLGLLPDEEEDEKGEGAGASDPRNTDFVGRQHSRGREETTPLHYRSGRSSKAEIRADEERYRATGRLPARRRVSMKDKQFTNIQLAPDDVVEREFLIPDEPAKPKALNLAVIGRPNAGKSSIMNRLLNMTVSAVSPKYNTTRDRVLGIFTAGDAQLSFYDTPGLIKPKETHEYVQTLVTTAAETLQGVDVSMLVVDSVKRLDESALHALEKVLTTSAQVCSPTMLIMNKFDLVGQREKVNLDIKVKELTQMIEEIYATHYDANEASLQIDPLAYVGRNSIKVSALKGYGMDRLRKTLLLLAVDRPWSYHSSMHSDMSDLDLVTEIIREKLFCRFNKELPYTFEQENVGWTKFKDKSVRIDQDIFVPAARIRKMVVGHNGNTIRSVGMAARDEIEQLLKCHVHLYLNVRVRKKNVTMEFKLQGNALFVDEQYEKAVSCYTHALETHVEEADTLSKRAAAFLKLDKLQEAAADALRATELDATLHMAYMRHGMALFELERYTEAKQVFQIGKETAPTTDETLVQQFQIWIRKCDAILERDEKLVVIDKPPAIVQSLKTNNHKTAGIVDLLSDKPTICHDWYQSETYVTLSILQKKLIQEDVEVSIEPKKLIVRVKLDGEWVQAFDDALFDEVVPGESSYKILGTKVELKLKKKSTGLYWNKLKEVVSGAQVMRGHPAVLVAKPECTPRPYVSNRNWNEIEKAIDEELEAEEPKGEEAMQKLFRDIYAKADENTRKAMNKSFQTSGGTVLSTNWKEVSGKNYEKDRTAPIGMEWKKTFWRAMSAIPRAIDTDASSSSVTDSGSDKSTPPNSPPFITSKRVPVSSPVTAIASFTSSVSSPPPNVPARRPSVVPVGRQAAIHATPTAPRRKRKATPPRRRPSSPVNTTQPVKRRRKPGELALREIRLLQRSTKLLLRKLPFARVVREIQTEFTGVGYRWQAEALLALQEAAETYLVRTFEDAYVEKELVCYSWQACDAPGEGHTAIIADSWNSTDSYIKRDIHDGIRHAPNLV</sequence>
<feature type="compositionally biased region" description="Low complexity" evidence="12">
    <location>
        <begin position="957"/>
        <end position="966"/>
    </location>
</feature>
<dbReference type="SUPFAM" id="SSF52540">
    <property type="entry name" value="P-loop containing nucleoside triphosphate hydrolases"/>
    <property type="match status" value="1"/>
</dbReference>
<dbReference type="InterPro" id="IPR005225">
    <property type="entry name" value="Small_GTP-bd"/>
</dbReference>
<dbReference type="Gene3D" id="3.40.50.300">
    <property type="entry name" value="P-loop containing nucleotide triphosphate hydrolases"/>
    <property type="match status" value="1"/>
</dbReference>
<dbReference type="PROSITE" id="PS50823">
    <property type="entry name" value="KH_TYPE_2"/>
    <property type="match status" value="1"/>
</dbReference>
<dbReference type="PRINTS" id="PR00622">
    <property type="entry name" value="HISTONEH3"/>
</dbReference>
<keyword evidence="5 11" id="KW-0547">Nucleotide-binding</keyword>
<evidence type="ECO:0000256" key="6">
    <source>
        <dbReference type="ARBA" id="ARBA00022884"/>
    </source>
</evidence>
<keyword evidence="9" id="KW-0539">Nucleus</keyword>
<feature type="region of interest" description="Disordered" evidence="12">
    <location>
        <begin position="30"/>
        <end position="79"/>
    </location>
</feature>
<evidence type="ECO:0000313" key="16">
    <source>
        <dbReference type="EMBL" id="CAH0481819.1"/>
    </source>
</evidence>
<evidence type="ECO:0000256" key="10">
    <source>
        <dbReference type="PROSITE-ProRule" id="PRU00118"/>
    </source>
</evidence>
<dbReference type="PANTHER" id="PTHR42698:SF2">
    <property type="entry name" value="GTPASE ERA-LIKE, CHLOROPLASTIC"/>
    <property type="match status" value="1"/>
</dbReference>
<protein>
    <submittedName>
        <fullName evidence="16">Uncharacterized protein</fullName>
    </submittedName>
</protein>
<accession>A0AAU9L7A8</accession>
<gene>
    <name evidence="16" type="ORF">PBS003_LOCUS8422</name>
</gene>
<name>A0AAU9L7A8_9STRA</name>
<dbReference type="GO" id="GO:0046982">
    <property type="term" value="F:protein heterodimerization activity"/>
    <property type="evidence" value="ECO:0007669"/>
    <property type="project" value="InterPro"/>
</dbReference>
<evidence type="ECO:0000256" key="2">
    <source>
        <dbReference type="ARBA" id="ARBA00007921"/>
    </source>
</evidence>
<evidence type="ECO:0000256" key="1">
    <source>
        <dbReference type="ARBA" id="ARBA00004123"/>
    </source>
</evidence>
<dbReference type="SUPFAM" id="SSF54814">
    <property type="entry name" value="Prokaryotic type KH domain (KH-domain type II)"/>
    <property type="match status" value="1"/>
</dbReference>
<evidence type="ECO:0000259" key="13">
    <source>
        <dbReference type="PROSITE" id="PS50823"/>
    </source>
</evidence>
<dbReference type="AlphaFoldDB" id="A0AAU9L7A8"/>
<dbReference type="SMART" id="SM00028">
    <property type="entry name" value="TPR"/>
    <property type="match status" value="3"/>
</dbReference>
<comment type="similarity">
    <text evidence="2 11">Belongs to the TRAFAC class TrmE-Era-EngA-EngB-Septin-like GTPase superfamily. Era GTPase family.</text>
</comment>
<dbReference type="NCBIfam" id="TIGR00231">
    <property type="entry name" value="small_GTP"/>
    <property type="match status" value="1"/>
</dbReference>